<reference evidence="2" key="1">
    <citation type="journal article" date="2014" name="Int. J. Syst. Evol. Microbiol.">
        <title>Complete genome sequence of Corynebacterium casei LMG S-19264T (=DSM 44701T), isolated from a smear-ripened cheese.</title>
        <authorList>
            <consortium name="US DOE Joint Genome Institute (JGI-PGF)"/>
            <person name="Walter F."/>
            <person name="Albersmeier A."/>
            <person name="Kalinowski J."/>
            <person name="Ruckert C."/>
        </authorList>
    </citation>
    <scope>NUCLEOTIDE SEQUENCE</scope>
    <source>
        <strain evidence="2">JCM 4518</strain>
    </source>
</reference>
<dbReference type="EMBL" id="BMUL01000018">
    <property type="protein sequence ID" value="GHB04482.1"/>
    <property type="molecule type" value="Genomic_DNA"/>
</dbReference>
<evidence type="ECO:0000313" key="2">
    <source>
        <dbReference type="EMBL" id="GHB04482.1"/>
    </source>
</evidence>
<accession>A0A918WCN6</accession>
<evidence type="ECO:0000313" key="3">
    <source>
        <dbReference type="Proteomes" id="UP000644020"/>
    </source>
</evidence>
<dbReference type="AlphaFoldDB" id="A0A918WCN6"/>
<gene>
    <name evidence="2" type="ORF">GCM10010305_54680</name>
</gene>
<organism evidence="2 3">
    <name type="scientific">Streptomyces termitum</name>
    <dbReference type="NCBI Taxonomy" id="67368"/>
    <lineage>
        <taxon>Bacteria</taxon>
        <taxon>Bacillati</taxon>
        <taxon>Actinomycetota</taxon>
        <taxon>Actinomycetes</taxon>
        <taxon>Kitasatosporales</taxon>
        <taxon>Streptomycetaceae</taxon>
        <taxon>Streptomyces</taxon>
    </lineage>
</organism>
<keyword evidence="3" id="KW-1185">Reference proteome</keyword>
<dbReference type="RefSeq" id="WP_229850035.1">
    <property type="nucleotide sequence ID" value="NZ_BMUL01000018.1"/>
</dbReference>
<reference evidence="2" key="2">
    <citation type="submission" date="2020-09" db="EMBL/GenBank/DDBJ databases">
        <authorList>
            <person name="Sun Q."/>
            <person name="Ohkuma M."/>
        </authorList>
    </citation>
    <scope>NUCLEOTIDE SEQUENCE</scope>
    <source>
        <strain evidence="2">JCM 4518</strain>
    </source>
</reference>
<proteinExistence type="predicted"/>
<protein>
    <recommendedName>
        <fullName evidence="4">DNA-directed RNA polymerase specialized sigma24 family protein</fullName>
    </recommendedName>
</protein>
<comment type="caution">
    <text evidence="2">The sequence shown here is derived from an EMBL/GenBank/DDBJ whole genome shotgun (WGS) entry which is preliminary data.</text>
</comment>
<feature type="region of interest" description="Disordered" evidence="1">
    <location>
        <begin position="59"/>
        <end position="79"/>
    </location>
</feature>
<evidence type="ECO:0008006" key="4">
    <source>
        <dbReference type="Google" id="ProtNLM"/>
    </source>
</evidence>
<sequence length="653" mass="68359">MSTQDLDPSPVGPVDVEQAEAALVERYPRLVRIAYLVLPPSMGRNRRVLTAHALVQRALPRRRTGGPPVPEPRRPEDAVDPGYAYVRTEVLRQALVACLPLRRLALPRRAQLPPLLPQVWGLRLFPRAGGAEELALDQLLSDLSGPARAAYVLRGLERQGDPEVLRVLAAAGAPDPRAALAELTARERAEASAGASGAADGPRRSGAALLESAEFDPCVLQARPGDLLRRRQHGRAALVGVAALLVCGALLGLPGDGWGRDGAAAPSYARNPAAEAALDPAKVRRVNPAVWPGATRRDFSVWPARGGLAGDAKLLRRALAVWARPGGAVESSATPGTPVGPPMGPPQLLFAGLVDGARVVLLHDGLRIVRYAEPVDGTAGAALDFARTDAAEGPEAAAVVVSRAAGNVRYLTAPWVTAASVRDLLMPRKAAWPLGRDADGVTDAMPSPALAKECARWNALEVRGGERDLLLSDLGELTPARLLWGSPAAPAEATDPAAREVWGRTACQLSTVLGQGVRSVRAWRFARQSLPEGAGRAAWVCTRAETWRGTGARVLVQFLSPDPRAGAAQAARSETAPACGPREPRVVAGALWQAPGGGWYVLAAGGPDVASLEVTGGVTARAEGGVLAARAEPGARAELSALLEDGRRMPALK</sequence>
<evidence type="ECO:0000256" key="1">
    <source>
        <dbReference type="SAM" id="MobiDB-lite"/>
    </source>
</evidence>
<name>A0A918WCN6_9ACTN</name>
<dbReference type="Proteomes" id="UP000644020">
    <property type="component" value="Unassembled WGS sequence"/>
</dbReference>